<dbReference type="RefSeq" id="WP_045087250.1">
    <property type="nucleotide sequence ID" value="NZ_LN824141.1"/>
</dbReference>
<keyword evidence="6" id="KW-0456">Lyase</keyword>
<evidence type="ECO:0000313" key="9">
    <source>
        <dbReference type="Proteomes" id="UP000032809"/>
    </source>
</evidence>
<dbReference type="AlphaFoldDB" id="A0A0C7NW13"/>
<dbReference type="STRING" id="1006576.DTL3_0327"/>
<reference evidence="9" key="1">
    <citation type="submission" date="2014-11" db="EMBL/GenBank/DDBJ databases">
        <authorList>
            <person name="Wibberg D."/>
        </authorList>
    </citation>
    <scope>NUCLEOTIDE SEQUENCE [LARGE SCALE GENOMIC DNA]</scope>
    <source>
        <strain evidence="9">L3</strain>
    </source>
</reference>
<proteinExistence type="inferred from homology"/>
<comment type="similarity">
    <text evidence="1">Belongs to the class-I fumarase family.</text>
</comment>
<dbReference type="GO" id="GO:0046872">
    <property type="term" value="F:metal ion binding"/>
    <property type="evidence" value="ECO:0007669"/>
    <property type="project" value="UniProtKB-KW"/>
</dbReference>
<dbReference type="InterPro" id="IPR051208">
    <property type="entry name" value="Class-I_Fumarase/Tartrate_DH"/>
</dbReference>
<feature type="domain" description="Fe-S hydro-lyase tartrate dehydratase alpha-type catalytic" evidence="7">
    <location>
        <begin position="39"/>
        <end position="266"/>
    </location>
</feature>
<dbReference type="NCBIfam" id="TIGR00722">
    <property type="entry name" value="ttdA_fumA_fumB"/>
    <property type="match status" value="1"/>
</dbReference>
<name>A0A0C7NW13_DEFTU</name>
<sequence length="273" mass="30951">MIFKNEIVEKLSKSLVEKNCIINEEVKYFVDEYKGPFCEVLKENYKIAQVEGIPLCQDTGVIEFFVFIGYGVRLEEPITDTLNEIVENVYSQNPFRYSVVKDPLFERKNTQNNTPPIIHIFQTKGNNLEIRFLIKGGGSENLSRLYMMRPSSNIEDFKRLIIEHIKENGAKGCPPLHVGIGVGGTSDEAMILSKLALTKNFKERNIESRYASLEIELIKRLNELKIGFQGLGKGVSVFSVHIEAFPTHIATLPVGISTDCYLCRKGVIDIEDR</sequence>
<keyword evidence="5" id="KW-0411">Iron-sulfur</keyword>
<dbReference type="Pfam" id="PF05681">
    <property type="entry name" value="Fumerase"/>
    <property type="match status" value="1"/>
</dbReference>
<dbReference type="GO" id="GO:0016829">
    <property type="term" value="F:lyase activity"/>
    <property type="evidence" value="ECO:0007669"/>
    <property type="project" value="UniProtKB-KW"/>
</dbReference>
<dbReference type="InterPro" id="IPR004646">
    <property type="entry name" value="Fe-S_hydro-lyase_TtdA-typ_cat"/>
</dbReference>
<organism evidence="8 9">
    <name type="scientific">Defluviitoga tunisiensis</name>
    <dbReference type="NCBI Taxonomy" id="1006576"/>
    <lineage>
        <taxon>Bacteria</taxon>
        <taxon>Thermotogati</taxon>
        <taxon>Thermotogota</taxon>
        <taxon>Thermotogae</taxon>
        <taxon>Petrotogales</taxon>
        <taxon>Petrotogaceae</taxon>
        <taxon>Defluviitoga</taxon>
    </lineage>
</organism>
<dbReference type="PATRIC" id="fig|1006576.9.peg.326"/>
<evidence type="ECO:0000256" key="5">
    <source>
        <dbReference type="ARBA" id="ARBA00023014"/>
    </source>
</evidence>
<dbReference type="KEGG" id="dtn:DTL3_0327"/>
<keyword evidence="4" id="KW-0408">Iron</keyword>
<keyword evidence="3" id="KW-0479">Metal-binding</keyword>
<keyword evidence="2" id="KW-0004">4Fe-4S</keyword>
<evidence type="ECO:0000256" key="2">
    <source>
        <dbReference type="ARBA" id="ARBA00022485"/>
    </source>
</evidence>
<dbReference type="GO" id="GO:0051539">
    <property type="term" value="F:4 iron, 4 sulfur cluster binding"/>
    <property type="evidence" value="ECO:0007669"/>
    <property type="project" value="UniProtKB-KW"/>
</dbReference>
<evidence type="ECO:0000259" key="7">
    <source>
        <dbReference type="Pfam" id="PF05681"/>
    </source>
</evidence>
<dbReference type="PANTHER" id="PTHR30389:SF17">
    <property type="entry name" value="L(+)-TARTRATE DEHYDRATASE SUBUNIT ALPHA-RELATED"/>
    <property type="match status" value="1"/>
</dbReference>
<accession>A0A0C7NW13</accession>
<dbReference type="OrthoDB" id="9798978at2"/>
<evidence type="ECO:0000256" key="4">
    <source>
        <dbReference type="ARBA" id="ARBA00023004"/>
    </source>
</evidence>
<dbReference type="Proteomes" id="UP000032809">
    <property type="component" value="Chromosome I"/>
</dbReference>
<protein>
    <submittedName>
        <fullName evidence="8">Fumarate hydratase class I, N-terminal domain</fullName>
    </submittedName>
</protein>
<gene>
    <name evidence="8" type="primary">ttdA</name>
    <name evidence="8" type="ORF">DTL3_0327</name>
</gene>
<evidence type="ECO:0000313" key="8">
    <source>
        <dbReference type="EMBL" id="CEP77658.1"/>
    </source>
</evidence>
<dbReference type="PANTHER" id="PTHR30389">
    <property type="entry name" value="FUMARATE HYDRATASE-RELATED"/>
    <property type="match status" value="1"/>
</dbReference>
<dbReference type="EMBL" id="LN824141">
    <property type="protein sequence ID" value="CEP77658.1"/>
    <property type="molecule type" value="Genomic_DNA"/>
</dbReference>
<evidence type="ECO:0000256" key="6">
    <source>
        <dbReference type="ARBA" id="ARBA00023239"/>
    </source>
</evidence>
<dbReference type="HOGENOM" id="CLU_041245_0_0_0"/>
<keyword evidence="9" id="KW-1185">Reference proteome</keyword>
<evidence type="ECO:0000256" key="3">
    <source>
        <dbReference type="ARBA" id="ARBA00022723"/>
    </source>
</evidence>
<evidence type="ECO:0000256" key="1">
    <source>
        <dbReference type="ARBA" id="ARBA00008876"/>
    </source>
</evidence>